<proteinExistence type="predicted"/>
<gene>
    <name evidence="1" type="ORF">JXQ802_LOCUS12781</name>
</gene>
<keyword evidence="2" id="KW-1185">Reference proteome</keyword>
<dbReference type="EMBL" id="CAJNOL010000267">
    <property type="protein sequence ID" value="CAF0973223.1"/>
    <property type="molecule type" value="Genomic_DNA"/>
</dbReference>
<evidence type="ECO:0000313" key="1">
    <source>
        <dbReference type="EMBL" id="CAF0973223.1"/>
    </source>
</evidence>
<organism evidence="1 2">
    <name type="scientific">Rotaria sordida</name>
    <dbReference type="NCBI Taxonomy" id="392033"/>
    <lineage>
        <taxon>Eukaryota</taxon>
        <taxon>Metazoa</taxon>
        <taxon>Spiralia</taxon>
        <taxon>Gnathifera</taxon>
        <taxon>Rotifera</taxon>
        <taxon>Eurotatoria</taxon>
        <taxon>Bdelloidea</taxon>
        <taxon>Philodinida</taxon>
        <taxon>Philodinidae</taxon>
        <taxon>Rotaria</taxon>
    </lineage>
</organism>
<evidence type="ECO:0000313" key="2">
    <source>
        <dbReference type="Proteomes" id="UP000663870"/>
    </source>
</evidence>
<sequence>MQNVTNKISTKFSRELITDNELRRLADKYHNRHPTLYQCIYDDILHKFKSIWSTDDVEYKKVLENIFLRLNSSSNRRSLDDQIESIIEHITKYFIQLKLIKEEEEEQSSITIRQNSTLSSLPIEIVNYSQSPQSQRRHLLDRSLASSPIYNKPNSILVERQKKS</sequence>
<reference evidence="1" key="1">
    <citation type="submission" date="2021-02" db="EMBL/GenBank/DDBJ databases">
        <authorList>
            <person name="Nowell W R."/>
        </authorList>
    </citation>
    <scope>NUCLEOTIDE SEQUENCE</scope>
</reference>
<accession>A0A814EMB5</accession>
<name>A0A814EMB5_9BILA</name>
<comment type="caution">
    <text evidence="1">The sequence shown here is derived from an EMBL/GenBank/DDBJ whole genome shotgun (WGS) entry which is preliminary data.</text>
</comment>
<dbReference type="AlphaFoldDB" id="A0A814EMB5"/>
<dbReference type="Proteomes" id="UP000663870">
    <property type="component" value="Unassembled WGS sequence"/>
</dbReference>
<protein>
    <submittedName>
        <fullName evidence="1">Uncharacterized protein</fullName>
    </submittedName>
</protein>